<evidence type="ECO:0000256" key="1">
    <source>
        <dbReference type="ARBA" id="ARBA00004651"/>
    </source>
</evidence>
<evidence type="ECO:0000256" key="3">
    <source>
        <dbReference type="ARBA" id="ARBA00022475"/>
    </source>
</evidence>
<reference evidence="16" key="1">
    <citation type="submission" date="2020-05" db="UniProtKB">
        <authorList>
            <consortium name="EnsemblMetazoa"/>
        </authorList>
    </citation>
    <scope>IDENTIFICATION</scope>
    <source>
        <strain evidence="16">MAF</strain>
    </source>
</reference>
<keyword evidence="5 14" id="KW-1133">Transmembrane helix</keyword>
<dbReference type="PRINTS" id="PR00237">
    <property type="entry name" value="GPCRRHODOPSN"/>
</dbReference>
<feature type="transmembrane region" description="Helical" evidence="14">
    <location>
        <begin position="218"/>
        <end position="239"/>
    </location>
</feature>
<keyword evidence="17" id="KW-1185">Reference proteome</keyword>
<name>A0A3F2Z0D9_ANOME</name>
<feature type="transmembrane region" description="Helical" evidence="14">
    <location>
        <begin position="271"/>
        <end position="291"/>
    </location>
</feature>
<dbReference type="PANTHER" id="PTHR24243">
    <property type="entry name" value="G-PROTEIN COUPLED RECEPTOR"/>
    <property type="match status" value="1"/>
</dbReference>
<evidence type="ECO:0000256" key="8">
    <source>
        <dbReference type="ARBA" id="ARBA00023157"/>
    </source>
</evidence>
<comment type="similarity">
    <text evidence="2 12">Belongs to the G-protein coupled receptor 1 family.</text>
</comment>
<proteinExistence type="inferred from homology"/>
<evidence type="ECO:0000259" key="15">
    <source>
        <dbReference type="PROSITE" id="PS50262"/>
    </source>
</evidence>
<keyword evidence="4 12" id="KW-0812">Transmembrane</keyword>
<dbReference type="InterPro" id="IPR000276">
    <property type="entry name" value="GPCR_Rhodpsn"/>
</dbReference>
<evidence type="ECO:0000256" key="2">
    <source>
        <dbReference type="ARBA" id="ARBA00010663"/>
    </source>
</evidence>
<dbReference type="EnsemblMetazoa" id="AMEM019514-RA">
    <property type="protein sequence ID" value="AMEM019514-PA"/>
    <property type="gene ID" value="AMEM019514"/>
</dbReference>
<feature type="transmembrane region" description="Helical" evidence="14">
    <location>
        <begin position="368"/>
        <end position="390"/>
    </location>
</feature>
<dbReference type="GO" id="GO:0005886">
    <property type="term" value="C:plasma membrane"/>
    <property type="evidence" value="ECO:0007669"/>
    <property type="project" value="UniProtKB-SubCell"/>
</dbReference>
<evidence type="ECO:0000256" key="4">
    <source>
        <dbReference type="ARBA" id="ARBA00022692"/>
    </source>
</evidence>
<dbReference type="PROSITE" id="PS50262">
    <property type="entry name" value="G_PROTEIN_RECEP_F1_2"/>
    <property type="match status" value="1"/>
</dbReference>
<dbReference type="InterPro" id="IPR005390">
    <property type="entry name" value="NeuromedU_rcpt"/>
</dbReference>
<feature type="transmembrane region" description="Helical" evidence="14">
    <location>
        <begin position="327"/>
        <end position="348"/>
    </location>
</feature>
<dbReference type="PANTHER" id="PTHR24243:SF107">
    <property type="entry name" value="NEUROPEPTIDES CAPA RECEPTOR"/>
    <property type="match status" value="1"/>
</dbReference>
<accession>A0A3F2Z0D9</accession>
<feature type="transmembrane region" description="Helical" evidence="14">
    <location>
        <begin position="176"/>
        <end position="197"/>
    </location>
</feature>
<feature type="compositionally biased region" description="Polar residues" evidence="13">
    <location>
        <begin position="643"/>
        <end position="652"/>
    </location>
</feature>
<dbReference type="GO" id="GO:0001607">
    <property type="term" value="F:neuromedin U receptor activity"/>
    <property type="evidence" value="ECO:0007669"/>
    <property type="project" value="InterPro"/>
</dbReference>
<evidence type="ECO:0000256" key="12">
    <source>
        <dbReference type="RuleBase" id="RU000688"/>
    </source>
</evidence>
<dbReference type="PROSITE" id="PS00237">
    <property type="entry name" value="G_PROTEIN_RECEP_F1_1"/>
    <property type="match status" value="1"/>
</dbReference>
<feature type="transmembrane region" description="Helical" evidence="14">
    <location>
        <begin position="97"/>
        <end position="125"/>
    </location>
</feature>
<dbReference type="SUPFAM" id="SSF81321">
    <property type="entry name" value="Family A G protein-coupled receptor-like"/>
    <property type="match status" value="1"/>
</dbReference>
<comment type="subcellular location">
    <subcellularLocation>
        <location evidence="1">Cell membrane</location>
        <topology evidence="1">Multi-pass membrane protein</topology>
    </subcellularLocation>
</comment>
<dbReference type="Gene3D" id="1.20.1070.10">
    <property type="entry name" value="Rhodopsin 7-helix transmembrane proteins"/>
    <property type="match status" value="1"/>
</dbReference>
<evidence type="ECO:0000256" key="7">
    <source>
        <dbReference type="ARBA" id="ARBA00023136"/>
    </source>
</evidence>
<dbReference type="Pfam" id="PF00001">
    <property type="entry name" value="7tm_1"/>
    <property type="match status" value="1"/>
</dbReference>
<dbReference type="PRINTS" id="PR01565">
    <property type="entry name" value="NEUROMEDINUR"/>
</dbReference>
<keyword evidence="7 14" id="KW-0472">Membrane</keyword>
<keyword evidence="9 12" id="KW-0675">Receptor</keyword>
<evidence type="ECO:0000313" key="17">
    <source>
        <dbReference type="Proteomes" id="UP000075903"/>
    </source>
</evidence>
<dbReference type="SMART" id="SM01381">
    <property type="entry name" value="7TM_GPCR_Srsx"/>
    <property type="match status" value="1"/>
</dbReference>
<evidence type="ECO:0000256" key="6">
    <source>
        <dbReference type="ARBA" id="ARBA00023040"/>
    </source>
</evidence>
<keyword evidence="8" id="KW-1015">Disulfide bond</keyword>
<keyword evidence="6 12" id="KW-0297">G-protein coupled receptor</keyword>
<dbReference type="STRING" id="30066.A0A3F2Z0D9"/>
<evidence type="ECO:0000256" key="13">
    <source>
        <dbReference type="SAM" id="MobiDB-lite"/>
    </source>
</evidence>
<evidence type="ECO:0000256" key="11">
    <source>
        <dbReference type="ARBA" id="ARBA00023224"/>
    </source>
</evidence>
<sequence length="685" mass="76311">METVAANATALTWPMSSTVPAMLLPDSSYASFPTGGVTMSLDVLLGLGLFDANGTGTENATGDPLEPPHPCDPSSDQFDCSVDEFLVYARGPQRMPLFTAMLVTVLFVGILVTGVIGNLIVCLVIVRHPSMRTATNYYLFSLAVSDLIFLLLGLPYEISLYWHQYPYNLGLPFCKIRALISEASTYVSVLTIVAFSMERFLAICHPLHLYTMSGLQRPVRIIAGLWVVSLLSAVPFAIFTDIDYIAYPPTNEKILDSAFCAMLSNPEGFPLWELSTCLFFAFPMLIMVVLYGRMGMQIRSRTQRTAELGVRNGSVNGPSRISQSRKAIIRMLAAVVITFFVCWAPFHAQRLLFLYARDWQHFNTVNTWLFSVAGWLYYVSCTINPILYNVMSHRYRVAFRETLCGRRRGFGAGFARDQSSFRETTIDVNTAGGGNGYGTGYESSRLLRARSMMQSKRSRFRGTLHANNSIRYSDNCIRRNSLQQSAWKPPIFDLVRIHLNEIFGERQTTETVRPIVSIIPWTTGVYWTYKLLGSISSKPCFFPSIPRSAPDQLQIETVRCLDVDCKQGSNDGSTRFRQQLIGLGRVNYESATVSPAPTPDGEPSRSSPLLVLPAISIVLQEDSHNEATEPNQPGDPSPREASPSDQAGTTPPTFHYQPNLLVQQRCGEMEEAVVLLTETKRETCI</sequence>
<keyword evidence="3" id="KW-1003">Cell membrane</keyword>
<evidence type="ECO:0000256" key="9">
    <source>
        <dbReference type="ARBA" id="ARBA00023170"/>
    </source>
</evidence>
<protein>
    <recommendedName>
        <fullName evidence="15">G-protein coupled receptors family 1 profile domain-containing protein</fullName>
    </recommendedName>
</protein>
<keyword evidence="11 12" id="KW-0807">Transducer</keyword>
<organism evidence="16 17">
    <name type="scientific">Anopheles merus</name>
    <name type="common">Mosquito</name>
    <dbReference type="NCBI Taxonomy" id="30066"/>
    <lineage>
        <taxon>Eukaryota</taxon>
        <taxon>Metazoa</taxon>
        <taxon>Ecdysozoa</taxon>
        <taxon>Arthropoda</taxon>
        <taxon>Hexapoda</taxon>
        <taxon>Insecta</taxon>
        <taxon>Pterygota</taxon>
        <taxon>Neoptera</taxon>
        <taxon>Endopterygota</taxon>
        <taxon>Diptera</taxon>
        <taxon>Nematocera</taxon>
        <taxon>Culicoidea</taxon>
        <taxon>Culicidae</taxon>
        <taxon>Anophelinae</taxon>
        <taxon>Anopheles</taxon>
    </lineage>
</organism>
<dbReference type="VEuPathDB" id="VectorBase:AMEM019514"/>
<dbReference type="InterPro" id="IPR017452">
    <property type="entry name" value="GPCR_Rhodpsn_7TM"/>
</dbReference>
<dbReference type="CDD" id="cd15134">
    <property type="entry name" value="7tmA_capaR"/>
    <property type="match status" value="1"/>
</dbReference>
<evidence type="ECO:0000256" key="5">
    <source>
        <dbReference type="ARBA" id="ARBA00022989"/>
    </source>
</evidence>
<feature type="region of interest" description="Disordered" evidence="13">
    <location>
        <begin position="624"/>
        <end position="655"/>
    </location>
</feature>
<evidence type="ECO:0000256" key="10">
    <source>
        <dbReference type="ARBA" id="ARBA00023180"/>
    </source>
</evidence>
<feature type="domain" description="G-protein coupled receptors family 1 profile" evidence="15">
    <location>
        <begin position="117"/>
        <end position="388"/>
    </location>
</feature>
<evidence type="ECO:0000313" key="16">
    <source>
        <dbReference type="EnsemblMetazoa" id="AMEM019514-PA"/>
    </source>
</evidence>
<dbReference type="VEuPathDB" id="VectorBase:AMEM21_011092"/>
<feature type="transmembrane region" description="Helical" evidence="14">
    <location>
        <begin position="137"/>
        <end position="156"/>
    </location>
</feature>
<evidence type="ECO:0000256" key="14">
    <source>
        <dbReference type="SAM" id="Phobius"/>
    </source>
</evidence>
<dbReference type="Proteomes" id="UP000075903">
    <property type="component" value="Unassembled WGS sequence"/>
</dbReference>
<dbReference type="AlphaFoldDB" id="A0A3F2Z0D9"/>
<keyword evidence="10" id="KW-0325">Glycoprotein</keyword>